<feature type="domain" description="Thioredoxin" evidence="2">
    <location>
        <begin position="336"/>
        <end position="479"/>
    </location>
</feature>
<dbReference type="Pfam" id="PF08534">
    <property type="entry name" value="Redoxin"/>
    <property type="match status" value="1"/>
</dbReference>
<feature type="chain" id="PRO_5046691351" description="Thioredoxin domain-containing protein" evidence="1">
    <location>
        <begin position="21"/>
        <end position="492"/>
    </location>
</feature>
<dbReference type="Proteomes" id="UP001501243">
    <property type="component" value="Unassembled WGS sequence"/>
</dbReference>
<dbReference type="InterPro" id="IPR013766">
    <property type="entry name" value="Thioredoxin_domain"/>
</dbReference>
<proteinExistence type="predicted"/>
<accession>A0ABP8Q618</accession>
<dbReference type="InterPro" id="IPR036249">
    <property type="entry name" value="Thioredoxin-like_sf"/>
</dbReference>
<dbReference type="InterPro" id="IPR050553">
    <property type="entry name" value="Thioredoxin_ResA/DsbE_sf"/>
</dbReference>
<gene>
    <name evidence="3" type="ORF">GCM10023172_14490</name>
</gene>
<protein>
    <recommendedName>
        <fullName evidence="2">Thioredoxin domain-containing protein</fullName>
    </recommendedName>
</protein>
<dbReference type="InterPro" id="IPR013740">
    <property type="entry name" value="Redoxin"/>
</dbReference>
<evidence type="ECO:0000313" key="4">
    <source>
        <dbReference type="Proteomes" id="UP001501243"/>
    </source>
</evidence>
<dbReference type="EMBL" id="BAABGQ010000005">
    <property type="protein sequence ID" value="GAA4498148.1"/>
    <property type="molecule type" value="Genomic_DNA"/>
</dbReference>
<keyword evidence="4" id="KW-1185">Reference proteome</keyword>
<feature type="signal peptide" evidence="1">
    <location>
        <begin position="1"/>
        <end position="20"/>
    </location>
</feature>
<organism evidence="3 4">
    <name type="scientific">Hymenobacter ginsengisoli</name>
    <dbReference type="NCBI Taxonomy" id="1051626"/>
    <lineage>
        <taxon>Bacteria</taxon>
        <taxon>Pseudomonadati</taxon>
        <taxon>Bacteroidota</taxon>
        <taxon>Cytophagia</taxon>
        <taxon>Cytophagales</taxon>
        <taxon>Hymenobacteraceae</taxon>
        <taxon>Hymenobacter</taxon>
    </lineage>
</organism>
<evidence type="ECO:0000259" key="2">
    <source>
        <dbReference type="PROSITE" id="PS51352"/>
    </source>
</evidence>
<comment type="caution">
    <text evidence="3">The sequence shown here is derived from an EMBL/GenBank/DDBJ whole genome shotgun (WGS) entry which is preliminary data.</text>
</comment>
<dbReference type="CDD" id="cd02966">
    <property type="entry name" value="TlpA_like_family"/>
    <property type="match status" value="1"/>
</dbReference>
<sequence>MKALILWLTGLSLLATPVVAQTTAELRGRLANTGTEKLLLSWWSQPLATHEQQRAVHVEPNGDFSISVPITRPTLAQLSYGDEEVPVFLEPGDVLALHGDAADLAATGSFDSGDGNAHRPAAAANNYLQELSRKYLNNEDYQVLPENIKLLEKGFLSFLDYRRDHESTLLKQASRRGNFTPAFTAYAEADIAYAYAEDRLTYADLREQTVAGQPRINLSPDYYNFLQEPGLLPGNELAVTSQHYQDFLLDYVHYQARTTGHLPTSPDYYPTCYQLADKLLRAEARPVVLGRIVLETIRQGHVAHAQAMLNTYAATAQAPAGWVALLRTDLADNQSFAIGSAAPPVALRTADGQNLSLADFRGKLVYLMFWDSRFPAGQREIPFLKEVTASLAGQPIVIVMAALDETLTNWQQNVACAEPALSGVQAYVPAGQREAVRQAYGIQRLPSAVVIAEDGTLLDLHPRVLSSRALQDDLKASVGRAAAYRAVALNKL</sequence>
<keyword evidence="1" id="KW-0732">Signal</keyword>
<evidence type="ECO:0000256" key="1">
    <source>
        <dbReference type="SAM" id="SignalP"/>
    </source>
</evidence>
<dbReference type="RefSeq" id="WP_208130856.1">
    <property type="nucleotide sequence ID" value="NZ_BAABGQ010000005.1"/>
</dbReference>
<dbReference type="PANTHER" id="PTHR42852">
    <property type="entry name" value="THIOL:DISULFIDE INTERCHANGE PROTEIN DSBE"/>
    <property type="match status" value="1"/>
</dbReference>
<dbReference type="PANTHER" id="PTHR42852:SF18">
    <property type="entry name" value="CHROMOSOME UNDETERMINED SCAFFOLD_47, WHOLE GENOME SHOTGUN SEQUENCE"/>
    <property type="match status" value="1"/>
</dbReference>
<evidence type="ECO:0000313" key="3">
    <source>
        <dbReference type="EMBL" id="GAA4498148.1"/>
    </source>
</evidence>
<dbReference type="PROSITE" id="PS51352">
    <property type="entry name" value="THIOREDOXIN_2"/>
    <property type="match status" value="1"/>
</dbReference>
<reference evidence="4" key="1">
    <citation type="journal article" date="2019" name="Int. J. Syst. Evol. Microbiol.">
        <title>The Global Catalogue of Microorganisms (GCM) 10K type strain sequencing project: providing services to taxonomists for standard genome sequencing and annotation.</title>
        <authorList>
            <consortium name="The Broad Institute Genomics Platform"/>
            <consortium name="The Broad Institute Genome Sequencing Center for Infectious Disease"/>
            <person name="Wu L."/>
            <person name="Ma J."/>
        </authorList>
    </citation>
    <scope>NUCLEOTIDE SEQUENCE [LARGE SCALE GENOMIC DNA]</scope>
    <source>
        <strain evidence="4">JCM 17841</strain>
    </source>
</reference>
<name>A0ABP8Q618_9BACT</name>
<dbReference type="SUPFAM" id="SSF52833">
    <property type="entry name" value="Thioredoxin-like"/>
    <property type="match status" value="1"/>
</dbReference>
<dbReference type="Gene3D" id="3.40.30.10">
    <property type="entry name" value="Glutaredoxin"/>
    <property type="match status" value="1"/>
</dbReference>